<name>A0ABX1N5C3_9RHOO</name>
<dbReference type="PRINTS" id="PR00368">
    <property type="entry name" value="FADPNR"/>
</dbReference>
<sequence length="298" mass="31856">MADIYDALVIGGGPGGLTGALYLARFRRRVRVVDDGCSRATRIPRSHNMPGYPHGVPGSKLVAAIRKQAESYGAELSVGRVERLERVAPGFAAVLADGTRLSARTVLLATGVSDVEPDLPHLVEAVRTGALRYCPVCDGYEIIDKAVGVLAASEAGIREALYLRNFTARLHVFRVSHDFRIEEHSDRLAEAGIWWAPEPVDSLRLWDAEVRIRHGAAETSCDSVYSALGTRIHAELSMGADTDEAGYLLTDRHQKTSIDGLYAAGDVAQGLNQISVAAGGAAIAAAAIHLALAPGWRK</sequence>
<keyword evidence="1" id="KW-0285">Flavoprotein</keyword>
<dbReference type="Gene3D" id="3.50.50.60">
    <property type="entry name" value="FAD/NAD(P)-binding domain"/>
    <property type="match status" value="2"/>
</dbReference>
<comment type="caution">
    <text evidence="4">The sequence shown here is derived from an EMBL/GenBank/DDBJ whole genome shotgun (WGS) entry which is preliminary data.</text>
</comment>
<evidence type="ECO:0000259" key="3">
    <source>
        <dbReference type="Pfam" id="PF07992"/>
    </source>
</evidence>
<accession>A0ABX1N5C3</accession>
<feature type="domain" description="FAD/NAD(P)-binding" evidence="3">
    <location>
        <begin position="5"/>
        <end position="279"/>
    </location>
</feature>
<dbReference type="Proteomes" id="UP000601990">
    <property type="component" value="Unassembled WGS sequence"/>
</dbReference>
<dbReference type="InterPro" id="IPR023753">
    <property type="entry name" value="FAD/NAD-binding_dom"/>
</dbReference>
<reference evidence="4" key="1">
    <citation type="submission" date="2019-12" db="EMBL/GenBank/DDBJ databases">
        <title>Comparative genomics gives insights into the taxonomy of the Azoarcus-Aromatoleum group and reveals separate origins of nif in the plant-associated Azoarcus and non-plant-associated Aromatoleum sub-groups.</title>
        <authorList>
            <person name="Lafos M."/>
            <person name="Maluk M."/>
            <person name="Batista M."/>
            <person name="Junghare M."/>
            <person name="Carmona M."/>
            <person name="Faoro H."/>
            <person name="Cruz L.M."/>
            <person name="Battistoni F."/>
            <person name="De Souza E."/>
            <person name="Pedrosa F."/>
            <person name="Chen W.-M."/>
            <person name="Poole P.S."/>
            <person name="Dixon R.A."/>
            <person name="James E.K."/>
        </authorList>
    </citation>
    <scope>NUCLEOTIDE SEQUENCE</scope>
    <source>
        <strain evidence="4">U120</strain>
    </source>
</reference>
<dbReference type="InterPro" id="IPR036188">
    <property type="entry name" value="FAD/NAD-bd_sf"/>
</dbReference>
<keyword evidence="5" id="KW-1185">Reference proteome</keyword>
<dbReference type="SUPFAM" id="SSF51905">
    <property type="entry name" value="FAD/NAD(P)-binding domain"/>
    <property type="match status" value="1"/>
</dbReference>
<dbReference type="EMBL" id="WTVH01000030">
    <property type="protein sequence ID" value="NMF94452.1"/>
    <property type="molecule type" value="Genomic_DNA"/>
</dbReference>
<dbReference type="PANTHER" id="PTHR48105">
    <property type="entry name" value="THIOREDOXIN REDUCTASE 1-RELATED-RELATED"/>
    <property type="match status" value="1"/>
</dbReference>
<protein>
    <submittedName>
        <fullName evidence="4">NAD(P)/FAD-dependent oxidoreductase</fullName>
    </submittedName>
</protein>
<proteinExistence type="predicted"/>
<evidence type="ECO:0000313" key="4">
    <source>
        <dbReference type="EMBL" id="NMF94452.1"/>
    </source>
</evidence>
<dbReference type="InterPro" id="IPR050097">
    <property type="entry name" value="Ferredoxin-NADP_redctase_2"/>
</dbReference>
<evidence type="ECO:0000256" key="2">
    <source>
        <dbReference type="ARBA" id="ARBA00023002"/>
    </source>
</evidence>
<evidence type="ECO:0000313" key="5">
    <source>
        <dbReference type="Proteomes" id="UP000601990"/>
    </source>
</evidence>
<organism evidence="4 5">
    <name type="scientific">Aromatoleum buckelii</name>
    <dbReference type="NCBI Taxonomy" id="200254"/>
    <lineage>
        <taxon>Bacteria</taxon>
        <taxon>Pseudomonadati</taxon>
        <taxon>Pseudomonadota</taxon>
        <taxon>Betaproteobacteria</taxon>
        <taxon>Rhodocyclales</taxon>
        <taxon>Rhodocyclaceae</taxon>
        <taxon>Aromatoleum</taxon>
    </lineage>
</organism>
<dbReference type="PRINTS" id="PR00469">
    <property type="entry name" value="PNDRDTASEII"/>
</dbReference>
<gene>
    <name evidence="4" type="ORF">GO608_14075</name>
</gene>
<keyword evidence="2" id="KW-0560">Oxidoreductase</keyword>
<dbReference type="Pfam" id="PF07992">
    <property type="entry name" value="Pyr_redox_2"/>
    <property type="match status" value="1"/>
</dbReference>
<evidence type="ECO:0000256" key="1">
    <source>
        <dbReference type="ARBA" id="ARBA00022630"/>
    </source>
</evidence>